<dbReference type="AlphaFoldDB" id="A0A841UZW0"/>
<accession>A0A841UZW0</accession>
<evidence type="ECO:0000313" key="2">
    <source>
        <dbReference type="Proteomes" id="UP000525432"/>
    </source>
</evidence>
<dbReference type="SUPFAM" id="SSF54786">
    <property type="entry name" value="YcfA/nrd intein domain"/>
    <property type="match status" value="1"/>
</dbReference>
<evidence type="ECO:0000313" key="1">
    <source>
        <dbReference type="EMBL" id="MBC1194374.1"/>
    </source>
</evidence>
<proteinExistence type="predicted"/>
<dbReference type="Gene3D" id="3.30.920.30">
    <property type="entry name" value="Hypothetical protein"/>
    <property type="match status" value="1"/>
</dbReference>
<name>A0A841UZW0_MICAE</name>
<dbReference type="InterPro" id="IPR038570">
    <property type="entry name" value="HicA_sf"/>
</dbReference>
<gene>
    <name evidence="1" type="ORF">H0901_03505</name>
</gene>
<organism evidence="1 2">
    <name type="scientific">Microcystis aeruginosa BLCC-F158</name>
    <dbReference type="NCBI Taxonomy" id="2755316"/>
    <lineage>
        <taxon>Bacteria</taxon>
        <taxon>Bacillati</taxon>
        <taxon>Cyanobacteriota</taxon>
        <taxon>Cyanophyceae</taxon>
        <taxon>Oscillatoriophycideae</taxon>
        <taxon>Chroococcales</taxon>
        <taxon>Microcystaceae</taxon>
        <taxon>Microcystis</taxon>
    </lineage>
</organism>
<dbReference type="Proteomes" id="UP000525432">
    <property type="component" value="Unassembled WGS sequence"/>
</dbReference>
<comment type="caution">
    <text evidence="1">The sequence shown here is derived from an EMBL/GenBank/DDBJ whole genome shotgun (WGS) entry which is preliminary data.</text>
</comment>
<sequence length="76" mass="9247">MSRLIPCKRRDFIKKLRKLGFEKLQSGTRHEFMVYQQHRLTIPSNSEYSVPQLRMMIREVETIIARQINIDEWNQL</sequence>
<reference evidence="1 2" key="1">
    <citation type="submission" date="2020-07" db="EMBL/GenBank/DDBJ databases">
        <title>Genomes of two Microcystis aeruginosa (Cyanobacteria) strains from Florida (USA) with disparate toxicogenic potential.</title>
        <authorList>
            <person name="Lefler F.W."/>
            <person name="Barbosa M."/>
            <person name="Berthold D.E."/>
            <person name="Laughinghouse H.D. IV."/>
        </authorList>
    </citation>
    <scope>NUCLEOTIDE SEQUENCE [LARGE SCALE GENOMIC DNA]</scope>
    <source>
        <strain evidence="1 2">BLCCF158</strain>
    </source>
</reference>
<dbReference type="EMBL" id="JACEGC010000009">
    <property type="protein sequence ID" value="MBC1194374.1"/>
    <property type="molecule type" value="Genomic_DNA"/>
</dbReference>
<protein>
    <submittedName>
        <fullName evidence="1">Type II toxin-antitoxin system HicA family toxin</fullName>
    </submittedName>
</protein>